<dbReference type="SUPFAM" id="SSF53955">
    <property type="entry name" value="Lysozyme-like"/>
    <property type="match status" value="1"/>
</dbReference>
<proteinExistence type="inferred from homology"/>
<comment type="caution">
    <text evidence="8">The sequence shown here is derived from an EMBL/GenBank/DDBJ whole genome shotgun (WGS) entry which is preliminary data.</text>
</comment>
<dbReference type="GO" id="GO:0003796">
    <property type="term" value="F:lysozyme activity"/>
    <property type="evidence" value="ECO:0007669"/>
    <property type="project" value="UniProtKB-EC"/>
</dbReference>
<dbReference type="SMART" id="SM00263">
    <property type="entry name" value="LYZ1"/>
    <property type="match status" value="1"/>
</dbReference>
<dbReference type="Proteomes" id="UP000285301">
    <property type="component" value="Unassembled WGS sequence"/>
</dbReference>
<keyword evidence="3" id="KW-0081">Bacteriolytic enzyme</keyword>
<evidence type="ECO:0000256" key="3">
    <source>
        <dbReference type="ARBA" id="ARBA00022638"/>
    </source>
</evidence>
<comment type="catalytic activity">
    <reaction evidence="1">
        <text>Hydrolysis of (1-&gt;4)-beta-linkages between N-acetylmuramic acid and N-acetyl-D-glucosamine residues in a peptidoglycan and between N-acetyl-D-glucosamine residues in chitodextrins.</text>
        <dbReference type="EC" id="3.2.1.17"/>
    </reaction>
</comment>
<dbReference type="InterPro" id="IPR023346">
    <property type="entry name" value="Lysozyme-like_dom_sf"/>
</dbReference>
<protein>
    <recommendedName>
        <fullName evidence="2">lysozyme</fullName>
        <ecNumber evidence="2">3.2.1.17</ecNumber>
    </recommendedName>
</protein>
<sequence length="150" mass="17273">MNSFPLGLIVFCAALFCFSPNTSSAKKLSRCDLAKELFFKFKFAKRLIPSLICLAEFGSRLNTSAVSEVKEDGSRAHGIFQIKDQDYCSVDADVRSECKVECEKLRDRKLDDDIRCVRQILSKHGLSYWEEWVKNCRGKYLMHFIHACFI</sequence>
<name>A0A443QLG5_9ACAR</name>
<dbReference type="EC" id="3.2.1.17" evidence="2"/>
<organism evidence="8 9">
    <name type="scientific">Dinothrombium tinctorium</name>
    <dbReference type="NCBI Taxonomy" id="1965070"/>
    <lineage>
        <taxon>Eukaryota</taxon>
        <taxon>Metazoa</taxon>
        <taxon>Ecdysozoa</taxon>
        <taxon>Arthropoda</taxon>
        <taxon>Chelicerata</taxon>
        <taxon>Arachnida</taxon>
        <taxon>Acari</taxon>
        <taxon>Acariformes</taxon>
        <taxon>Trombidiformes</taxon>
        <taxon>Prostigmata</taxon>
        <taxon>Anystina</taxon>
        <taxon>Parasitengona</taxon>
        <taxon>Trombidioidea</taxon>
        <taxon>Trombidiidae</taxon>
        <taxon>Dinothrombium</taxon>
    </lineage>
</organism>
<comment type="similarity">
    <text evidence="6">Belongs to the glycosyl hydrolase 22 family.</text>
</comment>
<keyword evidence="3" id="KW-0929">Antimicrobial</keyword>
<dbReference type="AlphaFoldDB" id="A0A443QLG5"/>
<evidence type="ECO:0000256" key="6">
    <source>
        <dbReference type="RuleBase" id="RU004440"/>
    </source>
</evidence>
<evidence type="ECO:0000256" key="1">
    <source>
        <dbReference type="ARBA" id="ARBA00000632"/>
    </source>
</evidence>
<keyword evidence="9" id="KW-1185">Reference proteome</keyword>
<evidence type="ECO:0000256" key="5">
    <source>
        <dbReference type="ARBA" id="ARBA00023295"/>
    </source>
</evidence>
<evidence type="ECO:0000256" key="2">
    <source>
        <dbReference type="ARBA" id="ARBA00012732"/>
    </source>
</evidence>
<keyword evidence="5" id="KW-0326">Glycosidase</keyword>
<reference evidence="8 9" key="1">
    <citation type="journal article" date="2018" name="Gigascience">
        <title>Genomes of trombidid mites reveal novel predicted allergens and laterally-transferred genes associated with secondary metabolism.</title>
        <authorList>
            <person name="Dong X."/>
            <person name="Chaisiri K."/>
            <person name="Xia D."/>
            <person name="Armstrong S.D."/>
            <person name="Fang Y."/>
            <person name="Donnelly M.J."/>
            <person name="Kadowaki T."/>
            <person name="McGarry J.W."/>
            <person name="Darby A.C."/>
            <person name="Makepeace B.L."/>
        </authorList>
    </citation>
    <scope>NUCLEOTIDE SEQUENCE [LARGE SCALE GENOMIC DNA]</scope>
    <source>
        <strain evidence="8">UoL-WK</strain>
    </source>
</reference>
<dbReference type="InterPro" id="IPR001916">
    <property type="entry name" value="Glyco_hydro_22"/>
</dbReference>
<dbReference type="EMBL" id="NCKU01006055">
    <property type="protein sequence ID" value="RWS03876.1"/>
    <property type="molecule type" value="Genomic_DNA"/>
</dbReference>
<keyword evidence="4" id="KW-1015">Disulfide bond</keyword>
<evidence type="ECO:0000313" key="8">
    <source>
        <dbReference type="EMBL" id="RWS03876.1"/>
    </source>
</evidence>
<evidence type="ECO:0000256" key="7">
    <source>
        <dbReference type="SAM" id="SignalP"/>
    </source>
</evidence>
<dbReference type="STRING" id="1965070.A0A443QLG5"/>
<feature type="chain" id="PRO_5019323467" description="lysozyme" evidence="7">
    <location>
        <begin position="26"/>
        <end position="150"/>
    </location>
</feature>
<evidence type="ECO:0000256" key="4">
    <source>
        <dbReference type="ARBA" id="ARBA00023157"/>
    </source>
</evidence>
<keyword evidence="5" id="KW-0378">Hydrolase</keyword>
<dbReference type="OrthoDB" id="17373at2759"/>
<dbReference type="GO" id="GO:0031640">
    <property type="term" value="P:killing of cells of another organism"/>
    <property type="evidence" value="ECO:0007669"/>
    <property type="project" value="UniProtKB-KW"/>
</dbReference>
<accession>A0A443QLG5</accession>
<dbReference type="GO" id="GO:0042742">
    <property type="term" value="P:defense response to bacterium"/>
    <property type="evidence" value="ECO:0007669"/>
    <property type="project" value="UniProtKB-KW"/>
</dbReference>
<feature type="signal peptide" evidence="7">
    <location>
        <begin position="1"/>
        <end position="25"/>
    </location>
</feature>
<dbReference type="PANTHER" id="PTHR11407">
    <property type="entry name" value="LYSOZYME C"/>
    <property type="match status" value="1"/>
</dbReference>
<dbReference type="PRINTS" id="PR00135">
    <property type="entry name" value="LYZLACT"/>
</dbReference>
<dbReference type="Gene3D" id="1.10.530.10">
    <property type="match status" value="1"/>
</dbReference>
<dbReference type="PROSITE" id="PS51348">
    <property type="entry name" value="GLYCOSYL_HYDROL_F22_2"/>
    <property type="match status" value="1"/>
</dbReference>
<keyword evidence="7" id="KW-0732">Signal</keyword>
<dbReference type="PANTHER" id="PTHR11407:SF63">
    <property type="entry name" value="LYSOZYME C"/>
    <property type="match status" value="1"/>
</dbReference>
<evidence type="ECO:0000313" key="9">
    <source>
        <dbReference type="Proteomes" id="UP000285301"/>
    </source>
</evidence>
<dbReference type="Pfam" id="PF00062">
    <property type="entry name" value="Lys"/>
    <property type="match status" value="1"/>
</dbReference>
<gene>
    <name evidence="8" type="ORF">B4U79_09480</name>
</gene>